<name>H3AK57_LATCH</name>
<evidence type="ECO:0000313" key="13">
    <source>
        <dbReference type="Proteomes" id="UP000008672"/>
    </source>
</evidence>
<evidence type="ECO:0000256" key="10">
    <source>
        <dbReference type="ARBA" id="ARBA00033234"/>
    </source>
</evidence>
<feature type="coiled-coil region" evidence="11">
    <location>
        <begin position="102"/>
        <end position="129"/>
    </location>
</feature>
<evidence type="ECO:0000256" key="5">
    <source>
        <dbReference type="ARBA" id="ARBA00023015"/>
    </source>
</evidence>
<keyword evidence="5" id="KW-0805">Transcription regulation</keyword>
<dbReference type="PANTHER" id="PTHR28643">
    <property type="entry name" value="SWI5-DEPENDENT RECOMBINATION DNA REPAIR PROTEIN 1 HOMOLOG"/>
    <property type="match status" value="1"/>
</dbReference>
<reference evidence="13" key="1">
    <citation type="submission" date="2011-08" db="EMBL/GenBank/DDBJ databases">
        <title>The draft genome of Latimeria chalumnae.</title>
        <authorList>
            <person name="Di Palma F."/>
            <person name="Alfoldi J."/>
            <person name="Johnson J."/>
            <person name="Berlin A."/>
            <person name="Gnerre S."/>
            <person name="Jaffe D."/>
            <person name="MacCallum I."/>
            <person name="Young S."/>
            <person name="Walker B.J."/>
            <person name="Lander E."/>
            <person name="Lindblad-Toh K."/>
        </authorList>
    </citation>
    <scope>NUCLEOTIDE SEQUENCE [LARGE SCALE GENOMIC DNA]</scope>
    <source>
        <strain evidence="13">Wild caught</strain>
    </source>
</reference>
<evidence type="ECO:0000256" key="8">
    <source>
        <dbReference type="ARBA" id="ARBA00023204"/>
    </source>
</evidence>
<dbReference type="GeneTree" id="ENSGT00390000018550"/>
<keyword evidence="9" id="KW-0539">Nucleus</keyword>
<comment type="subcellular location">
    <subcellularLocation>
        <location evidence="1">Nucleus</location>
    </subcellularLocation>
</comment>
<sequence>PMSAALRERLKKTRRSFSSCLTVAKRLRVDSEEENNIGRPGSSRAIEASSDLSQTGCVEESTAGAQKDALQDVVLCQAKPLVVKESLQNSPHKLSLTVESGQQSLLQERKKLMKEIREKEEILRRLKMVKMYRSKNNLTELQSLIEKWRSSSQSLLYELQTSLSADGKKLSLMALIDSLGLEDTLLHYNRAEEDFTDT</sequence>
<dbReference type="EMBL" id="AFYH01068425">
    <property type="status" value="NOT_ANNOTATED_CDS"/>
    <property type="molecule type" value="Genomic_DNA"/>
</dbReference>
<keyword evidence="8" id="KW-0234">DNA repair</keyword>
<reference evidence="12" key="2">
    <citation type="submission" date="2025-08" db="UniProtKB">
        <authorList>
            <consortium name="Ensembl"/>
        </authorList>
    </citation>
    <scope>IDENTIFICATION</scope>
</reference>
<evidence type="ECO:0000256" key="9">
    <source>
        <dbReference type="ARBA" id="ARBA00023242"/>
    </source>
</evidence>
<keyword evidence="13" id="KW-1185">Reference proteome</keyword>
<dbReference type="HOGENOM" id="CLU_075586_1_0_1"/>
<evidence type="ECO:0000256" key="7">
    <source>
        <dbReference type="ARBA" id="ARBA00023163"/>
    </source>
</evidence>
<dbReference type="Gene3D" id="6.10.140.1020">
    <property type="match status" value="1"/>
</dbReference>
<dbReference type="OMA" id="RSFNANF"/>
<comment type="similarity">
    <text evidence="2">Belongs to the SFR1/MEI5 family.</text>
</comment>
<dbReference type="FunCoup" id="H3AK57">
    <property type="interactions" value="2161"/>
</dbReference>
<dbReference type="EMBL" id="AFYH01068426">
    <property type="status" value="NOT_ANNOTATED_CDS"/>
    <property type="molecule type" value="Genomic_DNA"/>
</dbReference>
<keyword evidence="6 11" id="KW-0175">Coiled coil</keyword>
<dbReference type="GO" id="GO:0032798">
    <property type="term" value="C:Swi5-Sfr1 complex"/>
    <property type="evidence" value="ECO:0007669"/>
    <property type="project" value="InterPro"/>
</dbReference>
<dbReference type="PANTHER" id="PTHR28643:SF1">
    <property type="entry name" value="SWI5-DEPENDENT RECOMBINATION DNA REPAIR PROTEIN 1 HOMOLOG"/>
    <property type="match status" value="1"/>
</dbReference>
<evidence type="ECO:0000256" key="2">
    <source>
        <dbReference type="ARBA" id="ARBA00008729"/>
    </source>
</evidence>
<accession>H3AK57</accession>
<dbReference type="InterPro" id="IPR018468">
    <property type="entry name" value="SFR1/Mei5"/>
</dbReference>
<evidence type="ECO:0000256" key="4">
    <source>
        <dbReference type="ARBA" id="ARBA00022763"/>
    </source>
</evidence>
<keyword evidence="4" id="KW-0227">DNA damage</keyword>
<dbReference type="Proteomes" id="UP000008672">
    <property type="component" value="Unassembled WGS sequence"/>
</dbReference>
<dbReference type="Pfam" id="PF10376">
    <property type="entry name" value="Mei5"/>
    <property type="match status" value="1"/>
</dbReference>
<dbReference type="InterPro" id="IPR042429">
    <property type="entry name" value="SFR1"/>
</dbReference>
<dbReference type="eggNOG" id="ENOG502S1QX">
    <property type="taxonomic scope" value="Eukaryota"/>
</dbReference>
<evidence type="ECO:0000256" key="11">
    <source>
        <dbReference type="SAM" id="Coils"/>
    </source>
</evidence>
<dbReference type="Ensembl" id="ENSLACT00000010105.1">
    <property type="protein sequence ID" value="ENSLACP00000010028.1"/>
    <property type="gene ID" value="ENSLACG00000008839.1"/>
</dbReference>
<keyword evidence="7" id="KW-0804">Transcription</keyword>
<evidence type="ECO:0000313" key="12">
    <source>
        <dbReference type="Ensembl" id="ENSLACP00000010028.1"/>
    </source>
</evidence>
<organism evidence="12 13">
    <name type="scientific">Latimeria chalumnae</name>
    <name type="common">Coelacanth</name>
    <dbReference type="NCBI Taxonomy" id="7897"/>
    <lineage>
        <taxon>Eukaryota</taxon>
        <taxon>Metazoa</taxon>
        <taxon>Chordata</taxon>
        <taxon>Craniata</taxon>
        <taxon>Vertebrata</taxon>
        <taxon>Euteleostomi</taxon>
        <taxon>Coelacanthiformes</taxon>
        <taxon>Coelacanthidae</taxon>
        <taxon>Latimeria</taxon>
    </lineage>
</organism>
<dbReference type="GO" id="GO:0000724">
    <property type="term" value="P:double-strand break repair via homologous recombination"/>
    <property type="evidence" value="ECO:0007669"/>
    <property type="project" value="InterPro"/>
</dbReference>
<protein>
    <recommendedName>
        <fullName evidence="3">Swi5-dependent recombination DNA repair protein 1 homolog</fullName>
    </recommendedName>
    <alternativeName>
        <fullName evidence="10">Meiosis protein 5 homolog</fullName>
    </alternativeName>
</protein>
<gene>
    <name evidence="12" type="primary">SFR1</name>
</gene>
<proteinExistence type="inferred from homology"/>
<evidence type="ECO:0000256" key="3">
    <source>
        <dbReference type="ARBA" id="ARBA00014688"/>
    </source>
</evidence>
<dbReference type="AlphaFoldDB" id="H3AK57"/>
<dbReference type="InParanoid" id="H3AK57"/>
<dbReference type="GO" id="GO:0003713">
    <property type="term" value="F:transcription coactivator activity"/>
    <property type="evidence" value="ECO:0007669"/>
    <property type="project" value="InterPro"/>
</dbReference>
<reference evidence="12" key="3">
    <citation type="submission" date="2025-09" db="UniProtKB">
        <authorList>
            <consortium name="Ensembl"/>
        </authorList>
    </citation>
    <scope>IDENTIFICATION</scope>
</reference>
<evidence type="ECO:0000256" key="6">
    <source>
        <dbReference type="ARBA" id="ARBA00023054"/>
    </source>
</evidence>
<evidence type="ECO:0000256" key="1">
    <source>
        <dbReference type="ARBA" id="ARBA00004123"/>
    </source>
</evidence>